<accession>A0A4R1RTL8</accession>
<gene>
    <name evidence="2" type="ORF">EDC14_101229</name>
</gene>
<dbReference type="InterPro" id="IPR044060">
    <property type="entry name" value="Bacterial_rp_domain"/>
</dbReference>
<evidence type="ECO:0000313" key="2">
    <source>
        <dbReference type="EMBL" id="TCL69332.1"/>
    </source>
</evidence>
<dbReference type="InterPro" id="IPR005077">
    <property type="entry name" value="Peptidase_C11"/>
</dbReference>
<dbReference type="Proteomes" id="UP000295008">
    <property type="component" value="Unassembled WGS sequence"/>
</dbReference>
<dbReference type="PANTHER" id="PTHR37835">
    <property type="entry name" value="ALPHA-CLOSTRIPAIN"/>
    <property type="match status" value="1"/>
</dbReference>
<dbReference type="Gene3D" id="3.40.50.11970">
    <property type="match status" value="1"/>
</dbReference>
<feature type="domain" description="Bacterial repeat" evidence="1">
    <location>
        <begin position="114"/>
        <end position="184"/>
    </location>
</feature>
<dbReference type="Pfam" id="PF03415">
    <property type="entry name" value="Peptidase_C11"/>
    <property type="match status" value="1"/>
</dbReference>
<proteinExistence type="predicted"/>
<name>A0A4R1RTL8_HYDET</name>
<dbReference type="RefSeq" id="WP_132014355.1">
    <property type="nucleotide sequence ID" value="NZ_SLUN01000012.1"/>
</dbReference>
<dbReference type="PANTHER" id="PTHR37835:SF1">
    <property type="entry name" value="ALPHA-CLOSTRIPAIN"/>
    <property type="match status" value="1"/>
</dbReference>
<evidence type="ECO:0000259" key="1">
    <source>
        <dbReference type="Pfam" id="PF18998"/>
    </source>
</evidence>
<protein>
    <submittedName>
        <fullName evidence="2">Clostripain</fullName>
    </submittedName>
</protein>
<feature type="domain" description="Bacterial repeat" evidence="1">
    <location>
        <begin position="44"/>
        <end position="112"/>
    </location>
</feature>
<dbReference type="PROSITE" id="PS51257">
    <property type="entry name" value="PROKAR_LIPOPROTEIN"/>
    <property type="match status" value="1"/>
</dbReference>
<sequence length="717" mass="77309">MKKSYGLVFLFVIMFTFSIILTGCGGGGGGNNGNGGGQTYTIALSSNPTEGGTIQKDPDASSYSSGTNVTLTAVGNTGWIFSGWSGDLTGITNPAIIQMNRNKAVVANFTKIKYTLTPNVDGQGTVSETLKSKGTYENGAIVTVKANPSPGWKFDHWTGDLSGDTNPADITMNKDKSITAHFIQEQASVKWNFLVYMDGDNNLEGEAIADLNEMEQIGSTNDVNVLVLLDRSPLYDATNGNWSGTRLYKVTKDNANSSNIVSTMDQDYGEKDMSNPNTLTDFIVYCQQKYPAQHTVLTLWDHGGGVYPRSVRNKNKITKSIGAKDLIKPGASAKGICWDDTTGSDAWSCLTTDEVAQALSQARAATGKKIDVLNFDACVMQMMEQAYEWRNEADYLVGSEESVPGTGNDYDVVLEHLTANPNMTSSFLTTTLVDDFYSYYSKTGENTTYSAINLGSIPSLLRSFSAFATALNNSNDLTNIGKAMAAADYYDYPENIDLYGFANAIPAYCMDTNVKNTAAALKTAISNTVLSHHETGTHAGSSYGVAILFPYSHNQYKAYFGTNQYTTLKLAMDTQWDEFLIKFINSLLGSQDSMKSQISWSSGDCDIAMVEPDGIIYDVTSGSTANGVFSADSTNGGTESYTLRAVHQIGNYWPALVRYSGSGTITLSLTINGVANTYSVNPPADGDYYTVSGVGPYALKSAQPQLVPIGKKALKKK</sequence>
<comment type="caution">
    <text evidence="2">The sequence shown here is derived from an EMBL/GenBank/DDBJ whole genome shotgun (WGS) entry which is preliminary data.</text>
</comment>
<organism evidence="2 3">
    <name type="scientific">Hydrogenispora ethanolica</name>
    <dbReference type="NCBI Taxonomy" id="1082276"/>
    <lineage>
        <taxon>Bacteria</taxon>
        <taxon>Bacillati</taxon>
        <taxon>Bacillota</taxon>
        <taxon>Hydrogenispora</taxon>
    </lineage>
</organism>
<keyword evidence="3" id="KW-1185">Reference proteome</keyword>
<dbReference type="Pfam" id="PF18998">
    <property type="entry name" value="Flg_new_2"/>
    <property type="match status" value="2"/>
</dbReference>
<evidence type="ECO:0000313" key="3">
    <source>
        <dbReference type="Proteomes" id="UP000295008"/>
    </source>
</evidence>
<dbReference type="OrthoDB" id="5507507at2"/>
<dbReference type="AlphaFoldDB" id="A0A4R1RTL8"/>
<reference evidence="2 3" key="1">
    <citation type="submission" date="2019-03" db="EMBL/GenBank/DDBJ databases">
        <title>Genomic Encyclopedia of Type Strains, Phase IV (KMG-IV): sequencing the most valuable type-strain genomes for metagenomic binning, comparative biology and taxonomic classification.</title>
        <authorList>
            <person name="Goeker M."/>
        </authorList>
    </citation>
    <scope>NUCLEOTIDE SEQUENCE [LARGE SCALE GENOMIC DNA]</scope>
    <source>
        <strain evidence="2 3">LX-B</strain>
    </source>
</reference>
<dbReference type="EMBL" id="SLUN01000012">
    <property type="protein sequence ID" value="TCL69332.1"/>
    <property type="molecule type" value="Genomic_DNA"/>
</dbReference>